<evidence type="ECO:0000313" key="11">
    <source>
        <dbReference type="Proteomes" id="UP000245910"/>
    </source>
</evidence>
<dbReference type="GO" id="GO:0005739">
    <property type="term" value="C:mitochondrion"/>
    <property type="evidence" value="ECO:0007669"/>
    <property type="project" value="UniProtKB-SubCell"/>
</dbReference>
<feature type="region of interest" description="Disordered" evidence="8">
    <location>
        <begin position="455"/>
        <end position="503"/>
    </location>
</feature>
<dbReference type="EMBL" id="LN649232">
    <property type="protein sequence ID" value="CEI39056.1"/>
    <property type="molecule type" value="Genomic_DNA"/>
</dbReference>
<keyword evidence="6" id="KW-0496">Mitochondrion</keyword>
<dbReference type="SUPFAM" id="SSF53474">
    <property type="entry name" value="alpha/beta-Hydrolases"/>
    <property type="match status" value="1"/>
</dbReference>
<dbReference type="GO" id="GO:0016020">
    <property type="term" value="C:membrane"/>
    <property type="evidence" value="ECO:0007669"/>
    <property type="project" value="UniProtKB-SubCell"/>
</dbReference>
<evidence type="ECO:0000256" key="3">
    <source>
        <dbReference type="ARBA" id="ARBA00004370"/>
    </source>
</evidence>
<evidence type="ECO:0000256" key="6">
    <source>
        <dbReference type="ARBA" id="ARBA00023128"/>
    </source>
</evidence>
<organism evidence="10 11">
    <name type="scientific">Fusarium venenatum</name>
    <dbReference type="NCBI Taxonomy" id="56646"/>
    <lineage>
        <taxon>Eukaryota</taxon>
        <taxon>Fungi</taxon>
        <taxon>Dikarya</taxon>
        <taxon>Ascomycota</taxon>
        <taxon>Pezizomycotina</taxon>
        <taxon>Sordariomycetes</taxon>
        <taxon>Hypocreomycetidae</taxon>
        <taxon>Hypocreales</taxon>
        <taxon>Nectriaceae</taxon>
        <taxon>Fusarium</taxon>
    </lineage>
</organism>
<accession>A0A2L2SNF7</accession>
<evidence type="ECO:0000259" key="9">
    <source>
        <dbReference type="Pfam" id="PF05057"/>
    </source>
</evidence>
<evidence type="ECO:0000256" key="1">
    <source>
        <dbReference type="ARBA" id="ARBA00004173"/>
    </source>
</evidence>
<evidence type="ECO:0000313" key="10">
    <source>
        <dbReference type="EMBL" id="CEI39056.1"/>
    </source>
</evidence>
<keyword evidence="5" id="KW-0256">Endoplasmic reticulum</keyword>
<evidence type="ECO:0000256" key="7">
    <source>
        <dbReference type="ARBA" id="ARBA00023136"/>
    </source>
</evidence>
<dbReference type="Gene3D" id="3.40.50.1820">
    <property type="entry name" value="alpha/beta hydrolase"/>
    <property type="match status" value="1"/>
</dbReference>
<feature type="domain" description="DUF676" evidence="9">
    <location>
        <begin position="26"/>
        <end position="203"/>
    </location>
</feature>
<evidence type="ECO:0000256" key="8">
    <source>
        <dbReference type="SAM" id="MobiDB-lite"/>
    </source>
</evidence>
<dbReference type="OrthoDB" id="7464126at2759"/>
<comment type="similarity">
    <text evidence="4">Belongs to the putative lipase ROG1 family.</text>
</comment>
<proteinExistence type="inferred from homology"/>
<evidence type="ECO:0000256" key="4">
    <source>
        <dbReference type="ARBA" id="ARBA00007920"/>
    </source>
</evidence>
<sequence length="503" mass="56992">MGSKNREISRYEVTAVYTHPEAKADIVLVHGLNGEPDMTWTKDGTFWPLDLLPTALRGTHANILVYGYNADVYSKGYDRTTSNHFINQHAEDLVTNLTLHRRSQETSKNPIIWVCHSLGGILVKRALLYSHDVRGTHLEDLGSIYVSTFGLIFLGTPHVGSDTAAWGVMIQAMANALIPKRFFDSEPVLLKTLRKDNETLVNISSHFLDIYQRFEIHMVRENQKTDIKGKRFFVVDANSAAPPLPGVTYYGIEANHADMCKYDSVHSPGFRNIAITLREWIEKAPLLIQRRWCIEEEEGRNRAIARVNEIMRRQPSQRSSRVSHEENEPQFAGRTSHFIEDMPIQEYRCSSLSHMIQHVRNMSKERTEENPFPGASYVPSMDIANTNCLYQYCGLIHRSRHSEASLNTGPGYWAPDLPINTNSASCLCPLPGYPHRCTLITEGTEMIRSRSEGIQFNGNVGFGQSEHRSPQTVHPSEIESPPPENQDTRQEGMKSQPPDYSQS</sequence>
<comment type="subcellular location">
    <subcellularLocation>
        <location evidence="2">Endoplasmic reticulum</location>
    </subcellularLocation>
    <subcellularLocation>
        <location evidence="3">Membrane</location>
    </subcellularLocation>
    <subcellularLocation>
        <location evidence="1">Mitochondrion</location>
    </subcellularLocation>
</comment>
<dbReference type="PANTHER" id="PTHR48182">
    <property type="entry name" value="PROTEIN SERAC1"/>
    <property type="match status" value="1"/>
</dbReference>
<keyword evidence="11" id="KW-1185">Reference proteome</keyword>
<dbReference type="InterPro" id="IPR029058">
    <property type="entry name" value="AB_hydrolase_fold"/>
</dbReference>
<keyword evidence="7" id="KW-0472">Membrane</keyword>
<dbReference type="PANTHER" id="PTHR48182:SF2">
    <property type="entry name" value="PROTEIN SERAC1"/>
    <property type="match status" value="1"/>
</dbReference>
<dbReference type="InterPro" id="IPR052374">
    <property type="entry name" value="SERAC1"/>
</dbReference>
<dbReference type="Pfam" id="PF05057">
    <property type="entry name" value="DUF676"/>
    <property type="match status" value="1"/>
</dbReference>
<dbReference type="AlphaFoldDB" id="A0A2L2SNF7"/>
<evidence type="ECO:0000256" key="5">
    <source>
        <dbReference type="ARBA" id="ARBA00022824"/>
    </source>
</evidence>
<name>A0A2L2SNF7_9HYPO</name>
<dbReference type="Proteomes" id="UP000245910">
    <property type="component" value="Chromosome IIII"/>
</dbReference>
<reference evidence="11" key="1">
    <citation type="submission" date="2014-10" db="EMBL/GenBank/DDBJ databases">
        <authorList>
            <person name="King R."/>
        </authorList>
    </citation>
    <scope>NUCLEOTIDE SEQUENCE [LARGE SCALE GENOMIC DNA]</scope>
    <source>
        <strain evidence="11">A3/5</strain>
    </source>
</reference>
<protein>
    <recommendedName>
        <fullName evidence="9">DUF676 domain-containing protein</fullName>
    </recommendedName>
</protein>
<evidence type="ECO:0000256" key="2">
    <source>
        <dbReference type="ARBA" id="ARBA00004240"/>
    </source>
</evidence>
<dbReference type="InterPro" id="IPR007751">
    <property type="entry name" value="DUF676_lipase-like"/>
</dbReference>
<dbReference type="GO" id="GO:0005783">
    <property type="term" value="C:endoplasmic reticulum"/>
    <property type="evidence" value="ECO:0007669"/>
    <property type="project" value="UniProtKB-SubCell"/>
</dbReference>